<name>A0A8T1PQI9_CARIL</name>
<proteinExistence type="predicted"/>
<organism evidence="1 2">
    <name type="scientific">Carya illinoinensis</name>
    <name type="common">Pecan</name>
    <dbReference type="NCBI Taxonomy" id="32201"/>
    <lineage>
        <taxon>Eukaryota</taxon>
        <taxon>Viridiplantae</taxon>
        <taxon>Streptophyta</taxon>
        <taxon>Embryophyta</taxon>
        <taxon>Tracheophyta</taxon>
        <taxon>Spermatophyta</taxon>
        <taxon>Magnoliopsida</taxon>
        <taxon>eudicotyledons</taxon>
        <taxon>Gunneridae</taxon>
        <taxon>Pentapetalae</taxon>
        <taxon>rosids</taxon>
        <taxon>fabids</taxon>
        <taxon>Fagales</taxon>
        <taxon>Juglandaceae</taxon>
        <taxon>Carya</taxon>
    </lineage>
</organism>
<dbReference type="AlphaFoldDB" id="A0A8T1PQI9"/>
<evidence type="ECO:0000313" key="1">
    <source>
        <dbReference type="EMBL" id="KAG6643272.1"/>
    </source>
</evidence>
<dbReference type="PANTHER" id="PTHR33710:SF77">
    <property type="entry name" value="DNASE I-LIKE SUPERFAMILY PROTEIN"/>
    <property type="match status" value="1"/>
</dbReference>
<reference evidence="1" key="1">
    <citation type="submission" date="2020-12" db="EMBL/GenBank/DDBJ databases">
        <title>WGS assembly of Carya illinoinensis cv. Pawnee.</title>
        <authorList>
            <person name="Platts A."/>
            <person name="Shu S."/>
            <person name="Wright S."/>
            <person name="Barry K."/>
            <person name="Edger P."/>
            <person name="Pires J.C."/>
            <person name="Schmutz J."/>
        </authorList>
    </citation>
    <scope>NUCLEOTIDE SEQUENCE</scope>
    <source>
        <tissue evidence="1">Leaf</tissue>
    </source>
</reference>
<gene>
    <name evidence="1" type="ORF">CIPAW_09G198500</name>
</gene>
<dbReference type="PANTHER" id="PTHR33710">
    <property type="entry name" value="BNAC02G09200D PROTEIN"/>
    <property type="match status" value="1"/>
</dbReference>
<comment type="caution">
    <text evidence="1">The sequence shown here is derived from an EMBL/GenBank/DDBJ whole genome shotgun (WGS) entry which is preliminary data.</text>
</comment>
<dbReference type="EMBL" id="CM031817">
    <property type="protein sequence ID" value="KAG6643272.1"/>
    <property type="molecule type" value="Genomic_DNA"/>
</dbReference>
<sequence>MDLGFSGPKYTWSNNRQDSSRIRERLDRGISKLSWNNLFPEANVSNLIRTSFDHSLILLNTSNPNYSPKSFKFEEFWTYDPTNHGKLKAPKTTFKLWNQISFGNIPNEIKKLNQAPHKIQTQEPSQIPDNLENDLKEQLNEMLKKEESLWIQKSRITWLTTTDLNTKFFHTSTIVRCRRNNIESLKIGNGNDLKTLFPTKISDTKNAFLCKSPDDMEISKTYWEVIKPDLVATSKSFFISGKLLKELNYTNITLVPKKDSPNVHHFRPIGLSNVCYKFIEKF</sequence>
<keyword evidence="2" id="KW-1185">Reference proteome</keyword>
<evidence type="ECO:0000313" key="2">
    <source>
        <dbReference type="Proteomes" id="UP000811609"/>
    </source>
</evidence>
<accession>A0A8T1PQI9</accession>
<protein>
    <submittedName>
        <fullName evidence="1">Uncharacterized protein</fullName>
    </submittedName>
</protein>
<dbReference type="Proteomes" id="UP000811609">
    <property type="component" value="Chromosome 9"/>
</dbReference>